<dbReference type="HOGENOM" id="CLU_021102_4_1_1"/>
<reference evidence="10" key="2">
    <citation type="submission" date="2015-02" db="UniProtKB">
        <authorList>
            <consortium name="EnsemblMetazoa"/>
        </authorList>
    </citation>
    <scope>IDENTIFICATION</scope>
</reference>
<keyword evidence="5" id="KW-0677">Repeat</keyword>
<evidence type="ECO:0000256" key="5">
    <source>
        <dbReference type="ARBA" id="ARBA00022737"/>
    </source>
</evidence>
<proteinExistence type="predicted"/>
<sequence>MTSYKPLLIPSYPRIGAGITSDVLYWQKLGFPFIQKEFGAVTDINFSPVEPYHFAASMSSKVQIFNPSSNEVYRTLSRPFEGCAYGCSFRQDGKLVVAGDEKGNVHLFDIASKTQLKCFKNTSQGGHSGPVRQCCFLRDDKHVASFSDDKLVGVWDIISNKRILNFNEHQDYIRAGGVSTTNRDIIFSGSYDHTVKMYDTRQPTSVWTVDHGSPVEALLVLPSSGIVISAGGVDIKVWNVVTGGCLISKMTHHHKTVTCLCLASEGRRFMSGSLDCHVKVFDVTTYQPVATLNYESQILSLGVSSDDGALAVGMADGSLAIQQRKKPIDNDCEPRKRKASYRYSLEAKAFQPTHNDIRVSEEKRPKGLATHDEHLRKFNSSLALDSALEEDRTKHKPEMVVAVLKELIARKAIRAAVAGKTPRNLCILLYFLQRHVNDVRFMRVLVDVANIVLDIYSPAATDSRSLRLAWKKLHSKLERGVGYMKQVMSLKGTMEILLAAGAATTSDGATDISNLTSSLSTGSESNVTKISFAE</sequence>
<dbReference type="PROSITE" id="PS50082">
    <property type="entry name" value="WD_REPEATS_2"/>
    <property type="match status" value="2"/>
</dbReference>
<name>T1JFR7_STRMM</name>
<dbReference type="GO" id="GO:0045943">
    <property type="term" value="P:positive regulation of transcription by RNA polymerase I"/>
    <property type="evidence" value="ECO:0007669"/>
    <property type="project" value="TreeGrafter"/>
</dbReference>
<dbReference type="GO" id="GO:0005730">
    <property type="term" value="C:nucleolus"/>
    <property type="evidence" value="ECO:0007669"/>
    <property type="project" value="UniProtKB-SubCell"/>
</dbReference>
<dbReference type="EMBL" id="JH432185">
    <property type="status" value="NOT_ANNOTATED_CDS"/>
    <property type="molecule type" value="Genomic_DNA"/>
</dbReference>
<accession>T1JFR7</accession>
<reference evidence="11" key="1">
    <citation type="submission" date="2011-05" db="EMBL/GenBank/DDBJ databases">
        <authorList>
            <person name="Richards S.R."/>
            <person name="Qu J."/>
            <person name="Jiang H."/>
            <person name="Jhangiani S.N."/>
            <person name="Agravi P."/>
            <person name="Goodspeed R."/>
            <person name="Gross S."/>
            <person name="Mandapat C."/>
            <person name="Jackson L."/>
            <person name="Mathew T."/>
            <person name="Pu L."/>
            <person name="Thornton R."/>
            <person name="Saada N."/>
            <person name="Wilczek-Boney K.B."/>
            <person name="Lee S."/>
            <person name="Kovar C."/>
            <person name="Wu Y."/>
            <person name="Scherer S.E."/>
            <person name="Worley K.C."/>
            <person name="Muzny D.M."/>
            <person name="Gibbs R."/>
        </authorList>
    </citation>
    <scope>NUCLEOTIDE SEQUENCE</scope>
    <source>
        <strain evidence="11">Brora</strain>
    </source>
</reference>
<organism evidence="10 11">
    <name type="scientific">Strigamia maritima</name>
    <name type="common">European centipede</name>
    <name type="synonym">Geophilus maritimus</name>
    <dbReference type="NCBI Taxonomy" id="126957"/>
    <lineage>
        <taxon>Eukaryota</taxon>
        <taxon>Metazoa</taxon>
        <taxon>Ecdysozoa</taxon>
        <taxon>Arthropoda</taxon>
        <taxon>Myriapoda</taxon>
        <taxon>Chilopoda</taxon>
        <taxon>Pleurostigmophora</taxon>
        <taxon>Geophilomorpha</taxon>
        <taxon>Linotaeniidae</taxon>
        <taxon>Strigamia</taxon>
    </lineage>
</organism>
<feature type="repeat" description="WD" evidence="8">
    <location>
        <begin position="250"/>
        <end position="291"/>
    </location>
</feature>
<dbReference type="InterPro" id="IPR015943">
    <property type="entry name" value="WD40/YVTN_repeat-like_dom_sf"/>
</dbReference>
<keyword evidence="11" id="KW-1185">Reference proteome</keyword>
<dbReference type="SUPFAM" id="SSF50978">
    <property type="entry name" value="WD40 repeat-like"/>
    <property type="match status" value="1"/>
</dbReference>
<dbReference type="eggNOG" id="KOG0310">
    <property type="taxonomic scope" value="Eukaryota"/>
</dbReference>
<evidence type="ECO:0000259" key="9">
    <source>
        <dbReference type="Pfam" id="PF09384"/>
    </source>
</evidence>
<dbReference type="Pfam" id="PF00400">
    <property type="entry name" value="WD40"/>
    <property type="match status" value="3"/>
</dbReference>
<evidence type="ECO:0000256" key="1">
    <source>
        <dbReference type="ARBA" id="ARBA00004604"/>
    </source>
</evidence>
<evidence type="ECO:0000256" key="8">
    <source>
        <dbReference type="PROSITE-ProRule" id="PRU00221"/>
    </source>
</evidence>
<dbReference type="PANTHER" id="PTHR19924">
    <property type="entry name" value="UTP15 U3 SMALL NUCLEOLAR RNA-ASSOCIATED PROTEIN 15 FAMILY MEMBER"/>
    <property type="match status" value="1"/>
</dbReference>
<protein>
    <recommendedName>
        <fullName evidence="2">U3 small nucleolar RNA-associated protein 15 homolog</fullName>
    </recommendedName>
</protein>
<evidence type="ECO:0000313" key="11">
    <source>
        <dbReference type="Proteomes" id="UP000014500"/>
    </source>
</evidence>
<evidence type="ECO:0000313" key="10">
    <source>
        <dbReference type="EnsemblMetazoa" id="SMAR012681-PA"/>
    </source>
</evidence>
<comment type="subcellular location">
    <subcellularLocation>
        <location evidence="1">Nucleus</location>
        <location evidence="1">Nucleolus</location>
    </subcellularLocation>
</comment>
<keyword evidence="4 8" id="KW-0853">WD repeat</keyword>
<dbReference type="Pfam" id="PF09384">
    <property type="entry name" value="UTP15_C"/>
    <property type="match status" value="1"/>
</dbReference>
<dbReference type="Proteomes" id="UP000014500">
    <property type="component" value="Unassembled WGS sequence"/>
</dbReference>
<dbReference type="GO" id="GO:0006364">
    <property type="term" value="P:rRNA processing"/>
    <property type="evidence" value="ECO:0007669"/>
    <property type="project" value="UniProtKB-KW"/>
</dbReference>
<dbReference type="InterPro" id="IPR018983">
    <property type="entry name" value="U3_snoRNA-assocProt_15_C"/>
</dbReference>
<dbReference type="InterPro" id="IPR036322">
    <property type="entry name" value="WD40_repeat_dom_sf"/>
</dbReference>
<dbReference type="Gene3D" id="2.130.10.10">
    <property type="entry name" value="YVTN repeat-like/Quinoprotein amine dehydrogenase"/>
    <property type="match status" value="2"/>
</dbReference>
<evidence type="ECO:0000256" key="6">
    <source>
        <dbReference type="ARBA" id="ARBA00023242"/>
    </source>
</evidence>
<feature type="domain" description="U3 small nucleolar RNA-associated protein 15 C-terminal" evidence="9">
    <location>
        <begin position="351"/>
        <end position="497"/>
    </location>
</feature>
<dbReference type="SMART" id="SM00320">
    <property type="entry name" value="WD40"/>
    <property type="match status" value="7"/>
</dbReference>
<comment type="function">
    <text evidence="7">Ribosome biogenesis factor. Involved in nucleolar processing of pre-18S ribosomal RNA. Required for optimal pre-ribosomal RNA transcription by RNA polymerase I. Part of the small subunit (SSU) processome, first precursor of the small eukaryotic ribosomal subunit. During the assembly of the SSU processome in the nucleolus, many ribosome biogenesis factors, an RNA chaperone and ribosomal proteins associate with the nascent pre-rRNA and work in concert to generate RNA folding, modifications, rearrangements and cleavage as well as targeted degradation of pre-ribosomal RNA by the RNA exosome.</text>
</comment>
<dbReference type="STRING" id="126957.T1JFR7"/>
<evidence type="ECO:0000256" key="7">
    <source>
        <dbReference type="ARBA" id="ARBA00045437"/>
    </source>
</evidence>
<keyword evidence="3" id="KW-0698">rRNA processing</keyword>
<dbReference type="OMA" id="ATYQVVH"/>
<evidence type="ECO:0000256" key="2">
    <source>
        <dbReference type="ARBA" id="ARBA00018260"/>
    </source>
</evidence>
<keyword evidence="6" id="KW-0539">Nucleus</keyword>
<evidence type="ECO:0000256" key="4">
    <source>
        <dbReference type="ARBA" id="ARBA00022574"/>
    </source>
</evidence>
<dbReference type="PANTHER" id="PTHR19924:SF26">
    <property type="entry name" value="U3 SMALL NUCLEOLAR RNA-ASSOCIATED PROTEIN 15 HOMOLOG"/>
    <property type="match status" value="1"/>
</dbReference>
<evidence type="ECO:0000256" key="3">
    <source>
        <dbReference type="ARBA" id="ARBA00022552"/>
    </source>
</evidence>
<dbReference type="AlphaFoldDB" id="T1JFR7"/>
<dbReference type="InterPro" id="IPR001680">
    <property type="entry name" value="WD40_rpt"/>
</dbReference>
<dbReference type="CDD" id="cd00200">
    <property type="entry name" value="WD40"/>
    <property type="match status" value="1"/>
</dbReference>
<dbReference type="EnsemblMetazoa" id="SMAR012681-RA">
    <property type="protein sequence ID" value="SMAR012681-PA"/>
    <property type="gene ID" value="SMAR012681"/>
</dbReference>
<feature type="repeat" description="WD" evidence="8">
    <location>
        <begin position="124"/>
        <end position="165"/>
    </location>
</feature>
<dbReference type="PhylomeDB" id="T1JFR7"/>